<dbReference type="AlphaFoldDB" id="A0AAV0IYZ6"/>
<dbReference type="EMBL" id="CAMGYJ010000004">
    <property type="protein sequence ID" value="CAI0401938.1"/>
    <property type="molecule type" value="Genomic_DNA"/>
</dbReference>
<protein>
    <submittedName>
        <fullName evidence="1">Uncharacterized protein</fullName>
    </submittedName>
</protein>
<dbReference type="Proteomes" id="UP001154282">
    <property type="component" value="Unassembled WGS sequence"/>
</dbReference>
<accession>A0AAV0IYZ6</accession>
<name>A0AAV0IYZ6_9ROSI</name>
<proteinExistence type="predicted"/>
<reference evidence="1" key="1">
    <citation type="submission" date="2022-08" db="EMBL/GenBank/DDBJ databases">
        <authorList>
            <person name="Gutierrez-Valencia J."/>
        </authorList>
    </citation>
    <scope>NUCLEOTIDE SEQUENCE</scope>
</reference>
<sequence>MNLYYQIHGTRADCDFSGTANFTNTDPSKFSSIHIYVSALNIFNGLYRIFHCLIALRFEPSMWWMFSFSHY</sequence>
<organism evidence="1 2">
    <name type="scientific">Linum tenue</name>
    <dbReference type="NCBI Taxonomy" id="586396"/>
    <lineage>
        <taxon>Eukaryota</taxon>
        <taxon>Viridiplantae</taxon>
        <taxon>Streptophyta</taxon>
        <taxon>Embryophyta</taxon>
        <taxon>Tracheophyta</taxon>
        <taxon>Spermatophyta</taxon>
        <taxon>Magnoliopsida</taxon>
        <taxon>eudicotyledons</taxon>
        <taxon>Gunneridae</taxon>
        <taxon>Pentapetalae</taxon>
        <taxon>rosids</taxon>
        <taxon>fabids</taxon>
        <taxon>Malpighiales</taxon>
        <taxon>Linaceae</taxon>
        <taxon>Linum</taxon>
    </lineage>
</organism>
<evidence type="ECO:0000313" key="2">
    <source>
        <dbReference type="Proteomes" id="UP001154282"/>
    </source>
</evidence>
<keyword evidence="2" id="KW-1185">Reference proteome</keyword>
<comment type="caution">
    <text evidence="1">The sequence shown here is derived from an EMBL/GenBank/DDBJ whole genome shotgun (WGS) entry which is preliminary data.</text>
</comment>
<evidence type="ECO:0000313" key="1">
    <source>
        <dbReference type="EMBL" id="CAI0401938.1"/>
    </source>
</evidence>
<gene>
    <name evidence="1" type="ORF">LITE_LOCUS11404</name>
</gene>